<dbReference type="AlphaFoldDB" id="A0AA38VK21"/>
<comment type="caution">
    <text evidence="2">The sequence shown here is derived from an EMBL/GenBank/DDBJ whole genome shotgun (WGS) entry which is preliminary data.</text>
</comment>
<evidence type="ECO:0000313" key="2">
    <source>
        <dbReference type="EMBL" id="KAJ9156326.1"/>
    </source>
</evidence>
<evidence type="ECO:0000313" key="3">
    <source>
        <dbReference type="Proteomes" id="UP001174694"/>
    </source>
</evidence>
<protein>
    <recommendedName>
        <fullName evidence="4">Ankyrin</fullName>
    </recommendedName>
</protein>
<reference evidence="2" key="1">
    <citation type="submission" date="2022-07" db="EMBL/GenBank/DDBJ databases">
        <title>Fungi with potential for degradation of polypropylene.</title>
        <authorList>
            <person name="Gostincar C."/>
        </authorList>
    </citation>
    <scope>NUCLEOTIDE SEQUENCE</scope>
    <source>
        <strain evidence="2">EXF-13308</strain>
    </source>
</reference>
<organism evidence="2 3">
    <name type="scientific">Pleurostoma richardsiae</name>
    <dbReference type="NCBI Taxonomy" id="41990"/>
    <lineage>
        <taxon>Eukaryota</taxon>
        <taxon>Fungi</taxon>
        <taxon>Dikarya</taxon>
        <taxon>Ascomycota</taxon>
        <taxon>Pezizomycotina</taxon>
        <taxon>Sordariomycetes</taxon>
        <taxon>Sordariomycetidae</taxon>
        <taxon>Calosphaeriales</taxon>
        <taxon>Pleurostomataceae</taxon>
        <taxon>Pleurostoma</taxon>
    </lineage>
</organism>
<dbReference type="Pfam" id="PF12796">
    <property type="entry name" value="Ank_2"/>
    <property type="match status" value="1"/>
</dbReference>
<feature type="repeat" description="ANK" evidence="1">
    <location>
        <begin position="133"/>
        <end position="165"/>
    </location>
</feature>
<dbReference type="PANTHER" id="PTHR46224:SF64">
    <property type="entry name" value="IQ MOTIF AND ANKYRIN REPEAT DOMAIN-CONTAINING PROTEIN 1"/>
    <property type="match status" value="1"/>
</dbReference>
<keyword evidence="1" id="KW-0040">ANK repeat</keyword>
<evidence type="ECO:0000256" key="1">
    <source>
        <dbReference type="PROSITE-ProRule" id="PRU00023"/>
    </source>
</evidence>
<sequence length="313" mass="34320">MVAVRERQASVAELLLTEGQADPNLGRSKGYYKSQIETPLSMAIIKRMCHLVALFLAKGASPDEHAIAAALEWGGIAEVLRQLLEAGGHPPPSAIITAVDSALRDEIEVARILIDRERLDVNYVADQNSEFAGEGTALNAAVMRGKVKTVGLLLERGADANLAAGKYGTPLQRAARLGLYDFVPLLVAGGGDPNYVDDKYPCCPLYTAYEQLLQRRSKYLDHGDQERFMFLVDDVEVRLRLTIRELKKAGATLLRPQFEDAGNEVDFSAFLAVQQRYESELPIIDGSLNQASPIQYDSDLWSLPTRGTTGSQE</sequence>
<dbReference type="PROSITE" id="PS50088">
    <property type="entry name" value="ANK_REPEAT"/>
    <property type="match status" value="2"/>
</dbReference>
<feature type="repeat" description="ANK" evidence="1">
    <location>
        <begin position="166"/>
        <end position="198"/>
    </location>
</feature>
<keyword evidence="3" id="KW-1185">Reference proteome</keyword>
<dbReference type="PROSITE" id="PS50297">
    <property type="entry name" value="ANK_REP_REGION"/>
    <property type="match status" value="1"/>
</dbReference>
<dbReference type="Proteomes" id="UP001174694">
    <property type="component" value="Unassembled WGS sequence"/>
</dbReference>
<evidence type="ECO:0008006" key="4">
    <source>
        <dbReference type="Google" id="ProtNLM"/>
    </source>
</evidence>
<accession>A0AA38VK21</accession>
<dbReference type="Gene3D" id="1.25.40.20">
    <property type="entry name" value="Ankyrin repeat-containing domain"/>
    <property type="match status" value="2"/>
</dbReference>
<dbReference type="PANTHER" id="PTHR46224">
    <property type="entry name" value="ANKYRIN REPEAT FAMILY PROTEIN"/>
    <property type="match status" value="1"/>
</dbReference>
<dbReference type="SMART" id="SM00248">
    <property type="entry name" value="ANK"/>
    <property type="match status" value="4"/>
</dbReference>
<proteinExistence type="predicted"/>
<dbReference type="SUPFAM" id="SSF48403">
    <property type="entry name" value="Ankyrin repeat"/>
    <property type="match status" value="1"/>
</dbReference>
<dbReference type="InterPro" id="IPR002110">
    <property type="entry name" value="Ankyrin_rpt"/>
</dbReference>
<dbReference type="InterPro" id="IPR051616">
    <property type="entry name" value="Cul2-RING_E3_ligase_SR"/>
</dbReference>
<gene>
    <name evidence="2" type="ORF">NKR23_g981</name>
</gene>
<dbReference type="InterPro" id="IPR036770">
    <property type="entry name" value="Ankyrin_rpt-contain_sf"/>
</dbReference>
<dbReference type="EMBL" id="JANBVO010000002">
    <property type="protein sequence ID" value="KAJ9156326.1"/>
    <property type="molecule type" value="Genomic_DNA"/>
</dbReference>
<name>A0AA38VK21_9PEZI</name>